<gene>
    <name evidence="1" type="ORF">ACRB68_54610</name>
</gene>
<name>A0A7K0C1L3_9ACTN</name>
<proteinExistence type="predicted"/>
<dbReference type="RefSeq" id="WP_153537101.1">
    <property type="nucleotide sequence ID" value="NZ_WEGH01000003.1"/>
</dbReference>
<accession>A0A7K0C1L3</accession>
<dbReference type="OrthoDB" id="3871343at2"/>
<dbReference type="AlphaFoldDB" id="A0A7K0C1L3"/>
<comment type="caution">
    <text evidence="1">The sequence shown here is derived from an EMBL/GenBank/DDBJ whole genome shotgun (WGS) entry which is preliminary data.</text>
</comment>
<reference evidence="1 2" key="1">
    <citation type="submission" date="2019-10" db="EMBL/GenBank/DDBJ databases">
        <title>Actinomadura rubteroloni sp. nov. and Actinomadura macrotermitis sp. nov., isolated from the gut of fungus growing-termite Macrotermes natalensis.</title>
        <authorList>
            <person name="Benndorf R."/>
            <person name="Martin K."/>
            <person name="Kuefner M."/>
            <person name="De Beer W."/>
            <person name="Kaster A.-K."/>
            <person name="Vollmers J."/>
            <person name="Poulsen M."/>
            <person name="Beemelmanns C."/>
        </authorList>
    </citation>
    <scope>NUCLEOTIDE SEQUENCE [LARGE SCALE GENOMIC DNA]</scope>
    <source>
        <strain evidence="1 2">RB68</strain>
    </source>
</reference>
<evidence type="ECO:0000313" key="2">
    <source>
        <dbReference type="Proteomes" id="UP000487268"/>
    </source>
</evidence>
<keyword evidence="2" id="KW-1185">Reference proteome</keyword>
<dbReference type="Proteomes" id="UP000487268">
    <property type="component" value="Unassembled WGS sequence"/>
</dbReference>
<organism evidence="1 2">
    <name type="scientific">Actinomadura macrotermitis</name>
    <dbReference type="NCBI Taxonomy" id="2585200"/>
    <lineage>
        <taxon>Bacteria</taxon>
        <taxon>Bacillati</taxon>
        <taxon>Actinomycetota</taxon>
        <taxon>Actinomycetes</taxon>
        <taxon>Streptosporangiales</taxon>
        <taxon>Thermomonosporaceae</taxon>
        <taxon>Actinomadura</taxon>
    </lineage>
</organism>
<sequence length="165" mass="18396">MEYVDLNATLGDLTGVIDPTGYLDRLPELAASLPPGARAFATDRDHYDFTAKRCVKDLKLSHIISEEQRDSGIELRFRHNCWKHDEDLTIRYEGVTGFGIELADGSVWQRLGSVILDEVLPHEDGCAHEIAFWEGTLHVVCRDLTATWTETDCPDAPGNAAKDGR</sequence>
<protein>
    <submittedName>
        <fullName evidence="1">Uncharacterized protein</fullName>
    </submittedName>
</protein>
<evidence type="ECO:0000313" key="1">
    <source>
        <dbReference type="EMBL" id="MQY07361.1"/>
    </source>
</evidence>
<dbReference type="EMBL" id="WEGH01000003">
    <property type="protein sequence ID" value="MQY07361.1"/>
    <property type="molecule type" value="Genomic_DNA"/>
</dbReference>